<protein>
    <submittedName>
        <fullName evidence="3">Uncharacterized protein</fullName>
    </submittedName>
</protein>
<gene>
    <name evidence="3" type="ORF">G3N55_08625</name>
</gene>
<organism evidence="3 4">
    <name type="scientific">Dissulfurirhabdus thermomarina</name>
    <dbReference type="NCBI Taxonomy" id="1765737"/>
    <lineage>
        <taxon>Bacteria</taxon>
        <taxon>Deltaproteobacteria</taxon>
        <taxon>Dissulfurirhabdaceae</taxon>
        <taxon>Dissulfurirhabdus</taxon>
    </lineage>
</organism>
<feature type="signal peptide" evidence="2">
    <location>
        <begin position="1"/>
        <end position="22"/>
    </location>
</feature>
<name>A0A6N9TS21_DISTH</name>
<feature type="chain" id="PRO_5026763967" evidence="2">
    <location>
        <begin position="23"/>
        <end position="81"/>
    </location>
</feature>
<feature type="region of interest" description="Disordered" evidence="1">
    <location>
        <begin position="59"/>
        <end position="81"/>
    </location>
</feature>
<accession>A0A6N9TS21</accession>
<evidence type="ECO:0000313" key="4">
    <source>
        <dbReference type="Proteomes" id="UP000469346"/>
    </source>
</evidence>
<dbReference type="RefSeq" id="WP_163299030.1">
    <property type="nucleotide sequence ID" value="NZ_JAAGRR010000097.1"/>
</dbReference>
<reference evidence="3 4" key="1">
    <citation type="submission" date="2020-02" db="EMBL/GenBank/DDBJ databases">
        <title>Comparative genomics of sulfur disproportionating microorganisms.</title>
        <authorList>
            <person name="Ward L.M."/>
            <person name="Bertran E."/>
            <person name="Johnston D.T."/>
        </authorList>
    </citation>
    <scope>NUCLEOTIDE SEQUENCE [LARGE SCALE GENOMIC DNA]</scope>
    <source>
        <strain evidence="3 4">DSM 100025</strain>
    </source>
</reference>
<evidence type="ECO:0000313" key="3">
    <source>
        <dbReference type="EMBL" id="NDY42903.1"/>
    </source>
</evidence>
<keyword evidence="4" id="KW-1185">Reference proteome</keyword>
<comment type="caution">
    <text evidence="3">The sequence shown here is derived from an EMBL/GenBank/DDBJ whole genome shotgun (WGS) entry which is preliminary data.</text>
</comment>
<proteinExistence type="predicted"/>
<dbReference type="EMBL" id="JAAGRR010000097">
    <property type="protein sequence ID" value="NDY42903.1"/>
    <property type="molecule type" value="Genomic_DNA"/>
</dbReference>
<dbReference type="Proteomes" id="UP000469346">
    <property type="component" value="Unassembled WGS sequence"/>
</dbReference>
<evidence type="ECO:0000256" key="1">
    <source>
        <dbReference type="SAM" id="MobiDB-lite"/>
    </source>
</evidence>
<sequence length="81" mass="8688">MQARAFLALLCLLAAGWGPRAAARAAGSGGEGEAPPVELLEFLGEWETDDGQWVAPEDVERMDLPEDHGAWRDSHEDPSAS</sequence>
<keyword evidence="2" id="KW-0732">Signal</keyword>
<evidence type="ECO:0000256" key="2">
    <source>
        <dbReference type="SAM" id="SignalP"/>
    </source>
</evidence>
<dbReference type="AlphaFoldDB" id="A0A6N9TS21"/>